<dbReference type="Proteomes" id="UP000683417">
    <property type="component" value="Unassembled WGS sequence"/>
</dbReference>
<name>A0A9W4GGA9_BLUGR</name>
<accession>A0A9W4GGA9</accession>
<dbReference type="AlphaFoldDB" id="A0A9W4GGA9"/>
<protein>
    <submittedName>
        <fullName evidence="1">BgTH12-05275</fullName>
    </submittedName>
</protein>
<feature type="non-terminal residue" evidence="1">
    <location>
        <position position="1"/>
    </location>
</feature>
<dbReference type="EMBL" id="CAJHIT010000006">
    <property type="protein sequence ID" value="CAD6502685.1"/>
    <property type="molecule type" value="Genomic_DNA"/>
</dbReference>
<sequence length="59" mass="6749">RSSCAFTASRRASSLLCYNTLILAIPLLDPFRNPKPSIHDASLKVEAEFKTYLFLLWDF</sequence>
<proteinExistence type="predicted"/>
<organism evidence="1 2">
    <name type="scientific">Blumeria graminis f. sp. triticale</name>
    <dbReference type="NCBI Taxonomy" id="1689686"/>
    <lineage>
        <taxon>Eukaryota</taxon>
        <taxon>Fungi</taxon>
        <taxon>Dikarya</taxon>
        <taxon>Ascomycota</taxon>
        <taxon>Pezizomycotina</taxon>
        <taxon>Leotiomycetes</taxon>
        <taxon>Erysiphales</taxon>
        <taxon>Erysiphaceae</taxon>
        <taxon>Blumeria</taxon>
    </lineage>
</organism>
<gene>
    <name evidence="1" type="ORF">BGTH12_LOCUS4043</name>
</gene>
<evidence type="ECO:0000313" key="2">
    <source>
        <dbReference type="Proteomes" id="UP000683417"/>
    </source>
</evidence>
<comment type="caution">
    <text evidence="1">The sequence shown here is derived from an EMBL/GenBank/DDBJ whole genome shotgun (WGS) entry which is preliminary data.</text>
</comment>
<evidence type="ECO:0000313" key="1">
    <source>
        <dbReference type="EMBL" id="CAD6502685.1"/>
    </source>
</evidence>
<reference evidence="1" key="1">
    <citation type="submission" date="2020-10" db="EMBL/GenBank/DDBJ databases">
        <authorList>
            <person name="Muller C M."/>
        </authorList>
    </citation>
    <scope>NUCLEOTIDE SEQUENCE</scope>
    <source>
        <strain evidence="1">THUN-12</strain>
    </source>
</reference>